<dbReference type="GO" id="GO:0005524">
    <property type="term" value="F:ATP binding"/>
    <property type="evidence" value="ECO:0007669"/>
    <property type="project" value="InterPro"/>
</dbReference>
<evidence type="ECO:0000256" key="2">
    <source>
        <dbReference type="ARBA" id="ARBA00023186"/>
    </source>
</evidence>
<dbReference type="Gene3D" id="3.50.7.10">
    <property type="entry name" value="GroEL"/>
    <property type="match status" value="1"/>
</dbReference>
<dbReference type="FunFam" id="3.50.7.10:FF:000001">
    <property type="entry name" value="60 kDa chaperonin"/>
    <property type="match status" value="1"/>
</dbReference>
<organism evidence="6 7">
    <name type="scientific">candidate division CPR2 bacterium GW2011_GWC2_39_10</name>
    <dbReference type="NCBI Taxonomy" id="1618345"/>
    <lineage>
        <taxon>Bacteria</taxon>
        <taxon>Bacteria division CPR2</taxon>
    </lineage>
</organism>
<dbReference type="SUPFAM" id="SSF48592">
    <property type="entry name" value="GroEL equatorial domain-like"/>
    <property type="match status" value="1"/>
</dbReference>
<dbReference type="InterPro" id="IPR002423">
    <property type="entry name" value="Cpn60/GroEL/TCP-1"/>
</dbReference>
<evidence type="ECO:0000313" key="6">
    <source>
        <dbReference type="EMBL" id="KKQ92975.1"/>
    </source>
</evidence>
<feature type="non-terminal residue" evidence="6">
    <location>
        <position position="401"/>
    </location>
</feature>
<dbReference type="Gene3D" id="1.10.560.10">
    <property type="entry name" value="GroEL-like equatorial domain"/>
    <property type="match status" value="1"/>
</dbReference>
<sequence length="401" mass="43392">MSKKIFYGDDARRRLLKGADELTQAVATTLGPKGRNVTISKKWGAPTVTHDGVSVAKEVELVEDPKNPETLGINMGAQMVKEAASKTNDVVGDGTTTATVVSYSIIKEGFRNVTAGNNPMAIRRGLEKARDFVVDELTKRKLEIKGDYDKTKEVATISAGDPEIGKLIADAVKEVGKDGVITVEKAQTMGISKEVVEGMQFDRGYLSAYMVTDAARMEASYENPKILITDKKISAIQDILPLLEKMAQGGSKDLVIIAEDIDGEALATLIVNKIRGTFNTLAIKAPGYGDRRKEMLQDIALLTGGTVISEEVGLNMENAELDVLGQARRITCDKENTTIIEGKGDAKAIKARIEQIRTELKKSTSEFDKEKLQERLAKLAGGVAVTKVGGATEIEGEEKKF</sequence>
<evidence type="ECO:0000256" key="5">
    <source>
        <dbReference type="SAM" id="Coils"/>
    </source>
</evidence>
<dbReference type="InterPro" id="IPR027413">
    <property type="entry name" value="GROEL-like_equatorial_sf"/>
</dbReference>
<dbReference type="SUPFAM" id="SSF52029">
    <property type="entry name" value="GroEL apical domain-like"/>
    <property type="match status" value="1"/>
</dbReference>
<comment type="similarity">
    <text evidence="1 3">Belongs to the chaperonin (HSP60) family.</text>
</comment>
<name>A0A0G0LY80_UNCC2</name>
<accession>A0A0G0LY80</accession>
<dbReference type="InterPro" id="IPR001844">
    <property type="entry name" value="Cpn60/GroEL"/>
</dbReference>
<evidence type="ECO:0000256" key="4">
    <source>
        <dbReference type="RuleBase" id="RU000419"/>
    </source>
</evidence>
<dbReference type="GO" id="GO:0140662">
    <property type="term" value="F:ATP-dependent protein folding chaperone"/>
    <property type="evidence" value="ECO:0007669"/>
    <property type="project" value="InterPro"/>
</dbReference>
<dbReference type="GO" id="GO:0042026">
    <property type="term" value="P:protein refolding"/>
    <property type="evidence" value="ECO:0007669"/>
    <property type="project" value="InterPro"/>
</dbReference>
<comment type="subunit">
    <text evidence="4">Forms a cylinder of 14 subunits composed of two heptameric rings stacked back-to-back. Interacts with the co-chaperonin GroES.</text>
</comment>
<dbReference type="NCBIfam" id="NF009489">
    <property type="entry name" value="PRK12851.1"/>
    <property type="match status" value="1"/>
</dbReference>
<dbReference type="NCBIfam" id="NF009488">
    <property type="entry name" value="PRK12850.1"/>
    <property type="match status" value="1"/>
</dbReference>
<evidence type="ECO:0000256" key="3">
    <source>
        <dbReference type="RuleBase" id="RU000418"/>
    </source>
</evidence>
<proteinExistence type="inferred from homology"/>
<dbReference type="STRING" id="1618345.UT18_C0031G0005"/>
<dbReference type="AlphaFoldDB" id="A0A0G0LY80"/>
<dbReference type="EMBL" id="LBVV01000031">
    <property type="protein sequence ID" value="KKQ92975.1"/>
    <property type="molecule type" value="Genomic_DNA"/>
</dbReference>
<feature type="coiled-coil region" evidence="5">
    <location>
        <begin position="346"/>
        <end position="373"/>
    </location>
</feature>
<dbReference type="NCBIfam" id="NF000592">
    <property type="entry name" value="PRK00013.1"/>
    <property type="match status" value="1"/>
</dbReference>
<reference evidence="6 7" key="1">
    <citation type="journal article" date="2015" name="Nature">
        <title>rRNA introns, odd ribosomes, and small enigmatic genomes across a large radiation of phyla.</title>
        <authorList>
            <person name="Brown C.T."/>
            <person name="Hug L.A."/>
            <person name="Thomas B.C."/>
            <person name="Sharon I."/>
            <person name="Castelle C.J."/>
            <person name="Singh A."/>
            <person name="Wilkins M.J."/>
            <person name="Williams K.H."/>
            <person name="Banfield J.F."/>
        </authorList>
    </citation>
    <scope>NUCLEOTIDE SEQUENCE [LARGE SCALE GENOMIC DNA]</scope>
</reference>
<comment type="caution">
    <text evidence="6">The sequence shown here is derived from an EMBL/GenBank/DDBJ whole genome shotgun (WGS) entry which is preliminary data.</text>
</comment>
<dbReference type="Pfam" id="PF00118">
    <property type="entry name" value="Cpn60_TCP1"/>
    <property type="match status" value="1"/>
</dbReference>
<evidence type="ECO:0000313" key="7">
    <source>
        <dbReference type="Proteomes" id="UP000034207"/>
    </source>
</evidence>
<dbReference type="PRINTS" id="PR00298">
    <property type="entry name" value="CHAPERONIN60"/>
</dbReference>
<evidence type="ECO:0000256" key="1">
    <source>
        <dbReference type="ARBA" id="ARBA00006607"/>
    </source>
</evidence>
<gene>
    <name evidence="6" type="ORF">UT18_C0031G0005</name>
</gene>
<dbReference type="PATRIC" id="fig|1618345.3.peg.1198"/>
<dbReference type="NCBIfam" id="NF009487">
    <property type="entry name" value="PRK12849.1"/>
    <property type="match status" value="1"/>
</dbReference>
<dbReference type="Proteomes" id="UP000034207">
    <property type="component" value="Unassembled WGS sequence"/>
</dbReference>
<protein>
    <recommendedName>
        <fullName evidence="4">60 kDa chaperonin</fullName>
    </recommendedName>
</protein>
<dbReference type="PANTHER" id="PTHR45633">
    <property type="entry name" value="60 KDA HEAT SHOCK PROTEIN, MITOCHONDRIAL"/>
    <property type="match status" value="1"/>
</dbReference>
<keyword evidence="2" id="KW-0143">Chaperone</keyword>
<keyword evidence="5" id="KW-0175">Coiled coil</keyword>
<dbReference type="CDD" id="cd03344">
    <property type="entry name" value="GroEL"/>
    <property type="match status" value="1"/>
</dbReference>
<dbReference type="InterPro" id="IPR027409">
    <property type="entry name" value="GroEL-like_apical_dom_sf"/>
</dbReference>
<comment type="function">
    <text evidence="4">Together with its co-chaperonin GroES, plays an essential role in assisting protein folding. The GroEL-GroES system forms a nano-cage that allows encapsulation of the non-native substrate proteins and provides a physical environment optimized to promote and accelerate protein folding.</text>
</comment>